<dbReference type="GO" id="GO:0005615">
    <property type="term" value="C:extracellular space"/>
    <property type="evidence" value="ECO:0007669"/>
    <property type="project" value="TreeGrafter"/>
</dbReference>
<dbReference type="InterPro" id="IPR036728">
    <property type="entry name" value="PBP_GOBP_sf"/>
</dbReference>
<protein>
    <submittedName>
        <fullName evidence="5">(diamondback moth) hypothetical protein</fullName>
    </submittedName>
</protein>
<dbReference type="Gene3D" id="1.10.238.20">
    <property type="entry name" value="Pheromone/general odorant binding protein domain"/>
    <property type="match status" value="1"/>
</dbReference>
<dbReference type="FunFam" id="1.10.238.20:FF:000001">
    <property type="entry name" value="General odorant-binding protein lush"/>
    <property type="match status" value="1"/>
</dbReference>
<organism evidence="5 6">
    <name type="scientific">Plutella xylostella</name>
    <name type="common">Diamondback moth</name>
    <name type="synonym">Plutella maculipennis</name>
    <dbReference type="NCBI Taxonomy" id="51655"/>
    <lineage>
        <taxon>Eukaryota</taxon>
        <taxon>Metazoa</taxon>
        <taxon>Ecdysozoa</taxon>
        <taxon>Arthropoda</taxon>
        <taxon>Hexapoda</taxon>
        <taxon>Insecta</taxon>
        <taxon>Pterygota</taxon>
        <taxon>Neoptera</taxon>
        <taxon>Endopterygota</taxon>
        <taxon>Lepidoptera</taxon>
        <taxon>Glossata</taxon>
        <taxon>Ditrysia</taxon>
        <taxon>Yponomeutoidea</taxon>
        <taxon>Plutellidae</taxon>
        <taxon>Plutella</taxon>
    </lineage>
</organism>
<dbReference type="AlphaFoldDB" id="A0A8S4G2D8"/>
<dbReference type="CDD" id="cd23992">
    <property type="entry name" value="PBP_GOBP"/>
    <property type="match status" value="1"/>
</dbReference>
<accession>A0A8S4G2D8</accession>
<sequence length="139" mass="16188">MERLALLLAVLAAVRAEFPTKEFVEMLKPVILKCEEKTGVNKDFVDQFNKGTMVDDPTFKCYLKCMFLEFEVLDPTSGHFRYEKMLGILPQEMKPIAMEMGKNCIHFKGEEGSDLCEVSYQLHQCWQKASPQHYFLLRR</sequence>
<proteinExistence type="inferred from homology"/>
<dbReference type="SUPFAM" id="SSF47565">
    <property type="entry name" value="Insect pheromone/odorant-binding proteins"/>
    <property type="match status" value="1"/>
</dbReference>
<gene>
    <name evidence="5" type="ORF">PLXY2_LOCUS12300</name>
</gene>
<dbReference type="GO" id="GO:0005549">
    <property type="term" value="F:odorant binding"/>
    <property type="evidence" value="ECO:0007669"/>
    <property type="project" value="InterPro"/>
</dbReference>
<dbReference type="SMART" id="SM00708">
    <property type="entry name" value="PhBP"/>
    <property type="match status" value="1"/>
</dbReference>
<dbReference type="Proteomes" id="UP000653454">
    <property type="component" value="Unassembled WGS sequence"/>
</dbReference>
<keyword evidence="4" id="KW-0732">Signal</keyword>
<dbReference type="PANTHER" id="PTHR11857:SF45">
    <property type="entry name" value="GENERAL ODORANT-BINDING PROTEIN 83A-RELATED"/>
    <property type="match status" value="1"/>
</dbReference>
<reference evidence="5" key="1">
    <citation type="submission" date="2020-11" db="EMBL/GenBank/DDBJ databases">
        <authorList>
            <person name="Whiteford S."/>
        </authorList>
    </citation>
    <scope>NUCLEOTIDE SEQUENCE</scope>
</reference>
<dbReference type="Pfam" id="PF01395">
    <property type="entry name" value="PBP_GOBP"/>
    <property type="match status" value="1"/>
</dbReference>
<evidence type="ECO:0000313" key="5">
    <source>
        <dbReference type="EMBL" id="CAG9134051.1"/>
    </source>
</evidence>
<evidence type="ECO:0000256" key="1">
    <source>
        <dbReference type="ARBA" id="ARBA00004613"/>
    </source>
</evidence>
<dbReference type="EMBL" id="CAJHNJ030000071">
    <property type="protein sequence ID" value="CAG9134051.1"/>
    <property type="molecule type" value="Genomic_DNA"/>
</dbReference>
<name>A0A8S4G2D8_PLUXY</name>
<dbReference type="OrthoDB" id="7881430at2759"/>
<dbReference type="PANTHER" id="PTHR11857">
    <property type="entry name" value="ODORANT BINDING PROTEIN-RELATED"/>
    <property type="match status" value="1"/>
</dbReference>
<comment type="subcellular location">
    <subcellularLocation>
        <location evidence="1">Secreted</location>
    </subcellularLocation>
</comment>
<comment type="similarity">
    <text evidence="2">Belongs to the PBP/GOBP family.</text>
</comment>
<keyword evidence="6" id="KW-1185">Reference proteome</keyword>
<evidence type="ECO:0000256" key="2">
    <source>
        <dbReference type="ARBA" id="ARBA00008098"/>
    </source>
</evidence>
<dbReference type="GO" id="GO:0007608">
    <property type="term" value="P:sensory perception of smell"/>
    <property type="evidence" value="ECO:0007669"/>
    <property type="project" value="TreeGrafter"/>
</dbReference>
<dbReference type="InterPro" id="IPR006170">
    <property type="entry name" value="PBP/GOBP"/>
</dbReference>
<evidence type="ECO:0000313" key="6">
    <source>
        <dbReference type="Proteomes" id="UP000653454"/>
    </source>
</evidence>
<evidence type="ECO:0000256" key="3">
    <source>
        <dbReference type="ARBA" id="ARBA00022525"/>
    </source>
</evidence>
<comment type="caution">
    <text evidence="5">The sequence shown here is derived from an EMBL/GenBank/DDBJ whole genome shotgun (WGS) entry which is preliminary data.</text>
</comment>
<evidence type="ECO:0000256" key="4">
    <source>
        <dbReference type="ARBA" id="ARBA00022729"/>
    </source>
</evidence>
<keyword evidence="3" id="KW-0964">Secreted</keyword>